<dbReference type="GO" id="GO:0016758">
    <property type="term" value="F:hexosyltransferase activity"/>
    <property type="evidence" value="ECO:0007669"/>
    <property type="project" value="UniProtKB-ARBA"/>
</dbReference>
<dbReference type="SUPFAM" id="SSF53448">
    <property type="entry name" value="Nucleotide-diphospho-sugar transferases"/>
    <property type="match status" value="1"/>
</dbReference>
<proteinExistence type="predicted"/>
<dbReference type="Pfam" id="PF00535">
    <property type="entry name" value="Glycos_transf_2"/>
    <property type="match status" value="1"/>
</dbReference>
<evidence type="ECO:0000259" key="1">
    <source>
        <dbReference type="Pfam" id="PF00535"/>
    </source>
</evidence>
<comment type="caution">
    <text evidence="2">The sequence shown here is derived from an EMBL/GenBank/DDBJ whole genome shotgun (WGS) entry which is preliminary data.</text>
</comment>
<keyword evidence="3" id="KW-1185">Reference proteome</keyword>
<dbReference type="CDD" id="cd00761">
    <property type="entry name" value="Glyco_tranf_GTA_type"/>
    <property type="match status" value="1"/>
</dbReference>
<dbReference type="PANTHER" id="PTHR22916">
    <property type="entry name" value="GLYCOSYLTRANSFERASE"/>
    <property type="match status" value="1"/>
</dbReference>
<evidence type="ECO:0000313" key="3">
    <source>
        <dbReference type="Proteomes" id="UP000295706"/>
    </source>
</evidence>
<dbReference type="AlphaFoldDB" id="A0A4R4K6P8"/>
<dbReference type="Gene3D" id="3.90.550.10">
    <property type="entry name" value="Spore Coat Polysaccharide Biosynthesis Protein SpsA, Chain A"/>
    <property type="match status" value="1"/>
</dbReference>
<evidence type="ECO:0000313" key="2">
    <source>
        <dbReference type="EMBL" id="TDB62392.1"/>
    </source>
</evidence>
<dbReference type="PANTHER" id="PTHR22916:SF3">
    <property type="entry name" value="UDP-GLCNAC:BETAGAL BETA-1,3-N-ACETYLGLUCOSAMINYLTRANSFERASE-LIKE PROTEIN 1"/>
    <property type="match status" value="1"/>
</dbReference>
<sequence>MSVYNTDFRLIKRAMDSVMNQEFQDFELIIIDDGSRNDTHADLLDYCISHEQQIVYLRHSNRGQSESINRGILICNGAYITMLDADDEYKPNHLSACLNEMEYADLIASTTETVVDEEYDYYVPDKNDHNQLIHVDECILFATLFGRKEVFTQLKFQREYAADAHFFEHASLYFNVKKVDLKTYIYYRNIPNSTCAVMKSRLV</sequence>
<dbReference type="InterPro" id="IPR029044">
    <property type="entry name" value="Nucleotide-diphossugar_trans"/>
</dbReference>
<dbReference type="InterPro" id="IPR001173">
    <property type="entry name" value="Glyco_trans_2-like"/>
</dbReference>
<accession>A0A4R4K6P8</accession>
<feature type="domain" description="Glycosyltransferase 2-like" evidence="1">
    <location>
        <begin position="1"/>
        <end position="127"/>
    </location>
</feature>
<keyword evidence="2" id="KW-0808">Transferase</keyword>
<gene>
    <name evidence="2" type="ORF">EZE20_18390</name>
</gene>
<name>A0A4R4K6P8_9BACT</name>
<dbReference type="OrthoDB" id="9815829at2"/>
<reference evidence="2 3" key="1">
    <citation type="submission" date="2019-02" db="EMBL/GenBank/DDBJ databases">
        <title>Arundinibacter roseus gen. nov., sp. nov., a new member of the family Cytophagaceae.</title>
        <authorList>
            <person name="Szuroczki S."/>
            <person name="Khayer B."/>
            <person name="Sproer C."/>
            <person name="Toumi M."/>
            <person name="Szabo A."/>
            <person name="Felfoldi T."/>
            <person name="Schumann P."/>
            <person name="Toth E."/>
        </authorList>
    </citation>
    <scope>NUCLEOTIDE SEQUENCE [LARGE SCALE GENOMIC DNA]</scope>
    <source>
        <strain evidence="2 3">DMA-k-7a</strain>
    </source>
</reference>
<dbReference type="EMBL" id="SMJU01000012">
    <property type="protein sequence ID" value="TDB62392.1"/>
    <property type="molecule type" value="Genomic_DNA"/>
</dbReference>
<organism evidence="2 3">
    <name type="scientific">Arundinibacter roseus</name>
    <dbReference type="NCBI Taxonomy" id="2070510"/>
    <lineage>
        <taxon>Bacteria</taxon>
        <taxon>Pseudomonadati</taxon>
        <taxon>Bacteroidota</taxon>
        <taxon>Cytophagia</taxon>
        <taxon>Cytophagales</taxon>
        <taxon>Spirosomataceae</taxon>
        <taxon>Arundinibacter</taxon>
    </lineage>
</organism>
<protein>
    <submittedName>
        <fullName evidence="2">Glycosyltransferase family 2 protein</fullName>
    </submittedName>
</protein>
<dbReference type="Proteomes" id="UP000295706">
    <property type="component" value="Unassembled WGS sequence"/>
</dbReference>